<keyword evidence="4 9" id="KW-0288">FMN</keyword>
<evidence type="ECO:0000313" key="14">
    <source>
        <dbReference type="EMBL" id="ATX76143.1"/>
    </source>
</evidence>
<dbReference type="InterPro" id="IPR035587">
    <property type="entry name" value="DUS-like_FMN-bd"/>
</dbReference>
<dbReference type="InterPro" id="IPR042270">
    <property type="entry name" value="DusC_C"/>
</dbReference>
<feature type="domain" description="DUS-like FMN-binding" evidence="13">
    <location>
        <begin position="5"/>
        <end position="282"/>
    </location>
</feature>
<feature type="binding site" evidence="9 12">
    <location>
        <position position="68"/>
    </location>
    <ligand>
        <name>FMN</name>
        <dbReference type="ChEBI" id="CHEBI:58210"/>
    </ligand>
</feature>
<dbReference type="CDD" id="cd02801">
    <property type="entry name" value="DUS_like_FMN"/>
    <property type="match status" value="1"/>
</dbReference>
<feature type="active site" description="Proton donor" evidence="9 11">
    <location>
        <position position="98"/>
    </location>
</feature>
<dbReference type="EC" id="1.3.1.-" evidence="9"/>
<evidence type="ECO:0000256" key="12">
    <source>
        <dbReference type="PIRSR" id="PIRSR006621-2"/>
    </source>
</evidence>
<feature type="binding site" evidence="9 12">
    <location>
        <position position="139"/>
    </location>
    <ligand>
        <name>FMN</name>
        <dbReference type="ChEBI" id="CHEBI:58210"/>
    </ligand>
</feature>
<feature type="site" description="Interacts with tRNA; defines subfamily-specific binding signature" evidence="9">
    <location>
        <position position="274"/>
    </location>
</feature>
<dbReference type="PANTHER" id="PTHR11082">
    <property type="entry name" value="TRNA-DIHYDROURIDINE SYNTHASE"/>
    <property type="match status" value="1"/>
</dbReference>
<dbReference type="GO" id="GO:0102262">
    <property type="term" value="F:tRNA-dihydrouridine16 synthase activity"/>
    <property type="evidence" value="ECO:0007669"/>
    <property type="project" value="RHEA"/>
</dbReference>
<feature type="site" description="Interacts with tRNA" evidence="9">
    <location>
        <position position="95"/>
    </location>
</feature>
<protein>
    <recommendedName>
        <fullName evidence="9">tRNA-dihydrouridine(16) synthase</fullName>
        <ecNumber evidence="9">1.3.1.-</ecNumber>
    </recommendedName>
    <alternativeName>
        <fullName evidence="9">U16-specific dihydrouridine synthase</fullName>
        <shortName evidence="9">U16-specific Dus</shortName>
    </alternativeName>
    <alternativeName>
        <fullName evidence="9">tRNA-dihydrouridine synthase C</fullName>
    </alternativeName>
</protein>
<feature type="site" description="Interacts with tRNA; defines subfamily-specific binding signature" evidence="9">
    <location>
        <position position="35"/>
    </location>
</feature>
<dbReference type="PIRSF" id="PIRSF006621">
    <property type="entry name" value="Dus"/>
    <property type="match status" value="1"/>
</dbReference>
<feature type="site" description="Interacts with tRNA" evidence="9">
    <location>
        <position position="279"/>
    </location>
</feature>
<sequence length="313" mass="35234">MKIYLAPMEGLADFYLRKLIAKTGGYDLVITEFIRVVDQLLPAHVFYRNAPELRNKGRTADDTPVRLQLLGSQPDALALNAKRAIELGSQGVDLNFGCPSKTVNKSKGGAVLLNEPETLYRVVKAVKDAVPAGHITSAKMRLGFNDSNLMHECADAIVQAGADELTIHARTKAQGYVPPAYWHLVGELRDRIPIPVIINGEIWNNQDARRALTEGGCDHLMLGRGAIRQPWLARHIKANSDQIESWSMMLDLVREFWAMVQAEMGEKYCSGRLKQWLHYLKEIYPEALVLFMDIRRLTDITQITARIEQELCK</sequence>
<keyword evidence="2 9" id="KW-0820">tRNA-binding</keyword>
<dbReference type="InterPro" id="IPR013785">
    <property type="entry name" value="Aldolase_TIM"/>
</dbReference>
<dbReference type="InterPro" id="IPR018517">
    <property type="entry name" value="tRNA_hU_synthase_CS"/>
</dbReference>
<feature type="site" description="Interacts with tRNA; defines subfamily-specific binding signature" evidence="9">
    <location>
        <position position="272"/>
    </location>
</feature>
<evidence type="ECO:0000256" key="5">
    <source>
        <dbReference type="ARBA" id="ARBA00022694"/>
    </source>
</evidence>
<evidence type="ECO:0000259" key="13">
    <source>
        <dbReference type="Pfam" id="PF01207"/>
    </source>
</evidence>
<dbReference type="GO" id="GO:0050660">
    <property type="term" value="F:flavin adenine dinucleotide binding"/>
    <property type="evidence" value="ECO:0007669"/>
    <property type="project" value="InterPro"/>
</dbReference>
<keyword evidence="7 9" id="KW-0694">RNA-binding</keyword>
<dbReference type="AlphaFoldDB" id="A0A2K8KMR1"/>
<dbReference type="Gene3D" id="3.20.20.70">
    <property type="entry name" value="Aldolase class I"/>
    <property type="match status" value="1"/>
</dbReference>
<comment type="catalytic activity">
    <reaction evidence="9">
        <text>5,6-dihydrouridine(16) in tRNA + NADP(+) = uridine(16) in tRNA + NADPH + H(+)</text>
        <dbReference type="Rhea" id="RHEA:53376"/>
        <dbReference type="Rhea" id="RHEA-COMP:13543"/>
        <dbReference type="Rhea" id="RHEA-COMP:13544"/>
        <dbReference type="ChEBI" id="CHEBI:15378"/>
        <dbReference type="ChEBI" id="CHEBI:57783"/>
        <dbReference type="ChEBI" id="CHEBI:58349"/>
        <dbReference type="ChEBI" id="CHEBI:65315"/>
        <dbReference type="ChEBI" id="CHEBI:74443"/>
    </reaction>
</comment>
<comment type="function">
    <text evidence="9">Catalyzes the synthesis of 5,6-dihydrouridine (D), a modified base found in the D-loop of most tRNAs, via the reduction of the C5-C6 double bond in target uridines. Specifically modifies U16 in tRNAs.</text>
</comment>
<evidence type="ECO:0000256" key="1">
    <source>
        <dbReference type="ARBA" id="ARBA00001917"/>
    </source>
</evidence>
<evidence type="ECO:0000256" key="9">
    <source>
        <dbReference type="HAMAP-Rule" id="MF_02043"/>
    </source>
</evidence>
<dbReference type="KEGG" id="rfo:REIFOR_00979"/>
<gene>
    <name evidence="9" type="primary">dusC</name>
    <name evidence="14" type="ORF">REIFOR_00979</name>
</gene>
<organism evidence="14 15">
    <name type="scientific">Reinekea forsetii</name>
    <dbReference type="NCBI Taxonomy" id="1336806"/>
    <lineage>
        <taxon>Bacteria</taxon>
        <taxon>Pseudomonadati</taxon>
        <taxon>Pseudomonadota</taxon>
        <taxon>Gammaproteobacteria</taxon>
        <taxon>Oceanospirillales</taxon>
        <taxon>Saccharospirillaceae</taxon>
        <taxon>Reinekea</taxon>
    </lineage>
</organism>
<evidence type="ECO:0000256" key="6">
    <source>
        <dbReference type="ARBA" id="ARBA00022857"/>
    </source>
</evidence>
<evidence type="ECO:0000256" key="3">
    <source>
        <dbReference type="ARBA" id="ARBA00022630"/>
    </source>
</evidence>
<keyword evidence="12" id="KW-0547">Nucleotide-binding</keyword>
<dbReference type="SUPFAM" id="SSF51395">
    <property type="entry name" value="FMN-linked oxidoreductases"/>
    <property type="match status" value="1"/>
</dbReference>
<reference evidence="14 15" key="1">
    <citation type="journal article" date="2017" name="Environ. Microbiol.">
        <title>Genomic and physiological analyses of 'Reinekea forsetii' reveal a versatile opportunistic lifestyle during spring algae blooms.</title>
        <authorList>
            <person name="Avci B."/>
            <person name="Hahnke R.L."/>
            <person name="Chafee M."/>
            <person name="Fischer T."/>
            <person name="Gruber-Vodicka H."/>
            <person name="Tegetmeyer H.E."/>
            <person name="Harder J."/>
            <person name="Fuchs B.M."/>
            <person name="Amann R.I."/>
            <person name="Teeling H."/>
        </authorList>
    </citation>
    <scope>NUCLEOTIDE SEQUENCE [LARGE SCALE GENOMIC DNA]</scope>
    <source>
        <strain evidence="14 15">Hel1_31_D35</strain>
    </source>
</reference>
<feature type="binding site" evidence="9 12">
    <location>
        <begin position="223"/>
        <end position="224"/>
    </location>
    <ligand>
        <name>FMN</name>
        <dbReference type="ChEBI" id="CHEBI:58210"/>
    </ligand>
</feature>
<feature type="site" description="Interacts with tRNA; defines subfamily-specific binding signature" evidence="9">
    <location>
        <position position="295"/>
    </location>
</feature>
<dbReference type="HAMAP" id="MF_02043">
    <property type="entry name" value="DusC_subfam"/>
    <property type="match status" value="1"/>
</dbReference>
<evidence type="ECO:0000256" key="7">
    <source>
        <dbReference type="ARBA" id="ARBA00022884"/>
    </source>
</evidence>
<name>A0A2K8KMR1_9GAMM</name>
<keyword evidence="3 9" id="KW-0285">Flavoprotein</keyword>
<dbReference type="PANTHER" id="PTHR11082:SF26">
    <property type="entry name" value="TRNA-DIHYDROURIDINE(16) SYNTHASE"/>
    <property type="match status" value="1"/>
</dbReference>
<evidence type="ECO:0000256" key="10">
    <source>
        <dbReference type="PIRNR" id="PIRNR006621"/>
    </source>
</evidence>
<keyword evidence="6 9" id="KW-0521">NADP</keyword>
<proteinExistence type="inferred from homology"/>
<feature type="binding site" evidence="9">
    <location>
        <begin position="199"/>
        <end position="201"/>
    </location>
    <ligand>
        <name>FMN</name>
        <dbReference type="ChEBI" id="CHEBI:58210"/>
    </ligand>
</feature>
<dbReference type="Proteomes" id="UP000229757">
    <property type="component" value="Chromosome"/>
</dbReference>
<evidence type="ECO:0000256" key="8">
    <source>
        <dbReference type="ARBA" id="ARBA00023002"/>
    </source>
</evidence>
<evidence type="ECO:0000256" key="2">
    <source>
        <dbReference type="ARBA" id="ARBA00022555"/>
    </source>
</evidence>
<feature type="binding site" evidence="12">
    <location>
        <position position="168"/>
    </location>
    <ligand>
        <name>FMN</name>
        <dbReference type="ChEBI" id="CHEBI:58210"/>
    </ligand>
</feature>
<keyword evidence="5 9" id="KW-0819">tRNA processing</keyword>
<dbReference type="Gene3D" id="1.20.225.30">
    <property type="entry name" value="Dihydrouridine synthase, C-terminal recognition domain"/>
    <property type="match status" value="1"/>
</dbReference>
<evidence type="ECO:0000256" key="4">
    <source>
        <dbReference type="ARBA" id="ARBA00022643"/>
    </source>
</evidence>
<comment type="similarity">
    <text evidence="10">Belongs to the dus family.</text>
</comment>
<keyword evidence="8 9" id="KW-0560">Oxidoreductase</keyword>
<accession>A0A2K8KMR1</accession>
<dbReference type="InterPro" id="IPR001269">
    <property type="entry name" value="DUS_fam"/>
</dbReference>
<dbReference type="Pfam" id="PF01207">
    <property type="entry name" value="Dus"/>
    <property type="match status" value="1"/>
</dbReference>
<dbReference type="PROSITE" id="PS01136">
    <property type="entry name" value="UPF0034"/>
    <property type="match status" value="1"/>
</dbReference>
<evidence type="ECO:0000313" key="15">
    <source>
        <dbReference type="Proteomes" id="UP000229757"/>
    </source>
</evidence>
<comment type="cofactor">
    <cofactor evidence="1 9 10 12">
        <name>FMN</name>
        <dbReference type="ChEBI" id="CHEBI:58210"/>
    </cofactor>
</comment>
<dbReference type="RefSeq" id="WP_100256505.1">
    <property type="nucleotide sequence ID" value="NZ_CP011797.1"/>
</dbReference>
<dbReference type="EMBL" id="CP011797">
    <property type="protein sequence ID" value="ATX76143.1"/>
    <property type="molecule type" value="Genomic_DNA"/>
</dbReference>
<keyword evidence="15" id="KW-1185">Reference proteome</keyword>
<comment type="similarity">
    <text evidence="9">Belongs to the Dus family. DusC subfamily.</text>
</comment>
<feature type="site" description="Interacts with tRNA" evidence="9">
    <location>
        <position position="176"/>
    </location>
</feature>
<dbReference type="InterPro" id="IPR032886">
    <property type="entry name" value="DusC"/>
</dbReference>
<dbReference type="GO" id="GO:0000049">
    <property type="term" value="F:tRNA binding"/>
    <property type="evidence" value="ECO:0007669"/>
    <property type="project" value="UniProtKB-UniRule"/>
</dbReference>
<dbReference type="GO" id="GO:0010181">
    <property type="term" value="F:FMN binding"/>
    <property type="evidence" value="ECO:0007669"/>
    <property type="project" value="UniProtKB-UniRule"/>
</dbReference>
<dbReference type="OrthoDB" id="5289281at2"/>
<evidence type="ECO:0000256" key="11">
    <source>
        <dbReference type="PIRSR" id="PIRSR006621-1"/>
    </source>
</evidence>
<comment type="catalytic activity">
    <reaction evidence="9">
        <text>5,6-dihydrouridine(16) in tRNA + NAD(+) = uridine(16) in tRNA + NADH + H(+)</text>
        <dbReference type="Rhea" id="RHEA:53380"/>
        <dbReference type="Rhea" id="RHEA-COMP:13543"/>
        <dbReference type="Rhea" id="RHEA-COMP:13544"/>
        <dbReference type="ChEBI" id="CHEBI:15378"/>
        <dbReference type="ChEBI" id="CHEBI:57540"/>
        <dbReference type="ChEBI" id="CHEBI:57945"/>
        <dbReference type="ChEBI" id="CHEBI:65315"/>
        <dbReference type="ChEBI" id="CHEBI:74443"/>
    </reaction>
</comment>